<dbReference type="EMBL" id="JAMKBJ010000004">
    <property type="protein sequence ID" value="MCZ8536772.1"/>
    <property type="molecule type" value="Genomic_DNA"/>
</dbReference>
<reference evidence="5" key="1">
    <citation type="submission" date="2022-05" db="EMBL/GenBank/DDBJ databases">
        <authorList>
            <person name="Colautti A."/>
            <person name="Iacumin L."/>
        </authorList>
    </citation>
    <scope>NUCLEOTIDE SEQUENCE</scope>
    <source>
        <strain evidence="5">SK 55</strain>
    </source>
</reference>
<dbReference type="Pfam" id="PF01022">
    <property type="entry name" value="HTH_5"/>
    <property type="match status" value="1"/>
</dbReference>
<keyword evidence="6" id="KW-1185">Reference proteome</keyword>
<dbReference type="CDD" id="cd00090">
    <property type="entry name" value="HTH_ARSR"/>
    <property type="match status" value="1"/>
</dbReference>
<dbReference type="InterPro" id="IPR001845">
    <property type="entry name" value="HTH_ArsR_DNA-bd_dom"/>
</dbReference>
<dbReference type="SMART" id="SM00418">
    <property type="entry name" value="HTH_ARSR"/>
    <property type="match status" value="1"/>
</dbReference>
<evidence type="ECO:0000313" key="6">
    <source>
        <dbReference type="Proteomes" id="UP001152173"/>
    </source>
</evidence>
<sequence>MDYIALEQYLKGIGDQNRLRILTYLMHESLCVCELTELLEMTQPAISQHMRKLKDAGIVSEEKRGRWTIWSLNVRHPQYPVLIHLLSLLPAPGRTVEDLIKEGKKVMCDA</sequence>
<protein>
    <submittedName>
        <fullName evidence="5">Metalloregulator ArsR/SmtB family transcription factor</fullName>
    </submittedName>
</protein>
<dbReference type="PROSITE" id="PS50987">
    <property type="entry name" value="HTH_ARSR_2"/>
    <property type="match status" value="1"/>
</dbReference>
<dbReference type="PANTHER" id="PTHR33154">
    <property type="entry name" value="TRANSCRIPTIONAL REGULATOR, ARSR FAMILY"/>
    <property type="match status" value="1"/>
</dbReference>
<evidence type="ECO:0000313" key="5">
    <source>
        <dbReference type="EMBL" id="MCZ8536772.1"/>
    </source>
</evidence>
<evidence type="ECO:0000256" key="3">
    <source>
        <dbReference type="ARBA" id="ARBA00023163"/>
    </source>
</evidence>
<organism evidence="5 6">
    <name type="scientific">Paenisporosarcina quisquiliarum</name>
    <dbReference type="NCBI Taxonomy" id="365346"/>
    <lineage>
        <taxon>Bacteria</taxon>
        <taxon>Bacillati</taxon>
        <taxon>Bacillota</taxon>
        <taxon>Bacilli</taxon>
        <taxon>Bacillales</taxon>
        <taxon>Caryophanaceae</taxon>
        <taxon>Paenisporosarcina</taxon>
    </lineage>
</organism>
<dbReference type="NCBIfam" id="NF033788">
    <property type="entry name" value="HTH_metalloreg"/>
    <property type="match status" value="1"/>
</dbReference>
<name>A0A9X3LFE9_9BACL</name>
<evidence type="ECO:0000256" key="2">
    <source>
        <dbReference type="ARBA" id="ARBA00023125"/>
    </source>
</evidence>
<dbReference type="SUPFAM" id="SSF46785">
    <property type="entry name" value="Winged helix' DNA-binding domain"/>
    <property type="match status" value="1"/>
</dbReference>
<evidence type="ECO:0000256" key="1">
    <source>
        <dbReference type="ARBA" id="ARBA00023015"/>
    </source>
</evidence>
<dbReference type="PRINTS" id="PR00778">
    <property type="entry name" value="HTHARSR"/>
</dbReference>
<dbReference type="AlphaFoldDB" id="A0A9X3LFE9"/>
<gene>
    <name evidence="5" type="ORF">M9R32_06225</name>
</gene>
<feature type="domain" description="HTH arsR-type" evidence="4">
    <location>
        <begin position="1"/>
        <end position="92"/>
    </location>
</feature>
<dbReference type="RefSeq" id="WP_269925870.1">
    <property type="nucleotide sequence ID" value="NZ_JAMKBJ010000004.1"/>
</dbReference>
<dbReference type="InterPro" id="IPR051081">
    <property type="entry name" value="HTH_MetalResp_TranReg"/>
</dbReference>
<dbReference type="GO" id="GO:0003677">
    <property type="term" value="F:DNA binding"/>
    <property type="evidence" value="ECO:0007669"/>
    <property type="project" value="UniProtKB-KW"/>
</dbReference>
<dbReference type="InterPro" id="IPR036388">
    <property type="entry name" value="WH-like_DNA-bd_sf"/>
</dbReference>
<comment type="caution">
    <text evidence="5">The sequence shown here is derived from an EMBL/GenBank/DDBJ whole genome shotgun (WGS) entry which is preliminary data.</text>
</comment>
<dbReference type="PANTHER" id="PTHR33154:SF18">
    <property type="entry name" value="ARSENICAL RESISTANCE OPERON REPRESSOR"/>
    <property type="match status" value="1"/>
</dbReference>
<dbReference type="Proteomes" id="UP001152173">
    <property type="component" value="Unassembled WGS sequence"/>
</dbReference>
<dbReference type="InterPro" id="IPR011991">
    <property type="entry name" value="ArsR-like_HTH"/>
</dbReference>
<dbReference type="InterPro" id="IPR036390">
    <property type="entry name" value="WH_DNA-bd_sf"/>
</dbReference>
<evidence type="ECO:0000259" key="4">
    <source>
        <dbReference type="PROSITE" id="PS50987"/>
    </source>
</evidence>
<dbReference type="GO" id="GO:0003700">
    <property type="term" value="F:DNA-binding transcription factor activity"/>
    <property type="evidence" value="ECO:0007669"/>
    <property type="project" value="InterPro"/>
</dbReference>
<proteinExistence type="predicted"/>
<keyword evidence="3" id="KW-0804">Transcription</keyword>
<keyword evidence="2" id="KW-0238">DNA-binding</keyword>
<keyword evidence="1" id="KW-0805">Transcription regulation</keyword>
<dbReference type="Gene3D" id="1.10.10.10">
    <property type="entry name" value="Winged helix-like DNA-binding domain superfamily/Winged helix DNA-binding domain"/>
    <property type="match status" value="1"/>
</dbReference>
<accession>A0A9X3LFE9</accession>